<name>A0ABD1Q9M8_9LAMI</name>
<dbReference type="AlphaFoldDB" id="A0ABD1Q9M8"/>
<reference evidence="3" key="1">
    <citation type="submission" date="2024-07" db="EMBL/GenBank/DDBJ databases">
        <title>Two chromosome-level genome assemblies of Korean endemic species Abeliophyllum distichum and Forsythia ovata (Oleaceae).</title>
        <authorList>
            <person name="Jang H."/>
        </authorList>
    </citation>
    <scope>NUCLEOTIDE SEQUENCE [LARGE SCALE GENOMIC DNA]</scope>
</reference>
<proteinExistence type="predicted"/>
<organism evidence="2 3">
    <name type="scientific">Abeliophyllum distichum</name>
    <dbReference type="NCBI Taxonomy" id="126358"/>
    <lineage>
        <taxon>Eukaryota</taxon>
        <taxon>Viridiplantae</taxon>
        <taxon>Streptophyta</taxon>
        <taxon>Embryophyta</taxon>
        <taxon>Tracheophyta</taxon>
        <taxon>Spermatophyta</taxon>
        <taxon>Magnoliopsida</taxon>
        <taxon>eudicotyledons</taxon>
        <taxon>Gunneridae</taxon>
        <taxon>Pentapetalae</taxon>
        <taxon>asterids</taxon>
        <taxon>lamiids</taxon>
        <taxon>Lamiales</taxon>
        <taxon>Oleaceae</taxon>
        <taxon>Forsythieae</taxon>
        <taxon>Abeliophyllum</taxon>
    </lineage>
</organism>
<feature type="region of interest" description="Disordered" evidence="1">
    <location>
        <begin position="90"/>
        <end position="114"/>
    </location>
</feature>
<gene>
    <name evidence="2" type="ORF">Adt_39925</name>
</gene>
<dbReference type="EMBL" id="JBFOLK010000012">
    <property type="protein sequence ID" value="KAL2471789.1"/>
    <property type="molecule type" value="Genomic_DNA"/>
</dbReference>
<sequence>MALRKALAKRLFTTTNSAVRHSLVLTVLSKNSFLPNAAKAEFYRQFFTSSGFLQSRAINNHSSPTFFQSFLTLPVGDKLRETIKSLNIGGNHCPTPGADPGFRFSGGDKDLRKK</sequence>
<evidence type="ECO:0000313" key="3">
    <source>
        <dbReference type="Proteomes" id="UP001604336"/>
    </source>
</evidence>
<dbReference type="Proteomes" id="UP001604336">
    <property type="component" value="Unassembled WGS sequence"/>
</dbReference>
<evidence type="ECO:0000256" key="1">
    <source>
        <dbReference type="SAM" id="MobiDB-lite"/>
    </source>
</evidence>
<accession>A0ABD1Q9M8</accession>
<protein>
    <submittedName>
        <fullName evidence="2">Calcium uniporter protein</fullName>
    </submittedName>
</protein>
<keyword evidence="3" id="KW-1185">Reference proteome</keyword>
<evidence type="ECO:0000313" key="2">
    <source>
        <dbReference type="EMBL" id="KAL2471789.1"/>
    </source>
</evidence>
<comment type="caution">
    <text evidence="2">The sequence shown here is derived from an EMBL/GenBank/DDBJ whole genome shotgun (WGS) entry which is preliminary data.</text>
</comment>